<dbReference type="PANTHER" id="PTHR11559">
    <property type="entry name" value="CARBOXYLESTERASE"/>
    <property type="match status" value="1"/>
</dbReference>
<dbReference type="RefSeq" id="XP_024743041.1">
    <property type="nucleotide sequence ID" value="XM_024882428.1"/>
</dbReference>
<gene>
    <name evidence="2" type="ORF">K444DRAFT_624647</name>
</gene>
<protein>
    <submittedName>
        <fullName evidence="2">Alpha/beta-hydrolase</fullName>
    </submittedName>
</protein>
<organism evidence="2 3">
    <name type="scientific">Hyaloscypha bicolor E</name>
    <dbReference type="NCBI Taxonomy" id="1095630"/>
    <lineage>
        <taxon>Eukaryota</taxon>
        <taxon>Fungi</taxon>
        <taxon>Dikarya</taxon>
        <taxon>Ascomycota</taxon>
        <taxon>Pezizomycotina</taxon>
        <taxon>Leotiomycetes</taxon>
        <taxon>Helotiales</taxon>
        <taxon>Hyaloscyphaceae</taxon>
        <taxon>Hyaloscypha</taxon>
        <taxon>Hyaloscypha bicolor</taxon>
    </lineage>
</organism>
<dbReference type="EMBL" id="KZ613745">
    <property type="protein sequence ID" value="PMD66137.1"/>
    <property type="molecule type" value="Genomic_DNA"/>
</dbReference>
<dbReference type="InterPro" id="IPR029058">
    <property type="entry name" value="AB_hydrolase_fold"/>
</dbReference>
<dbReference type="STRING" id="1095630.A0A2J6TSZ1"/>
<dbReference type="Pfam" id="PF00135">
    <property type="entry name" value="COesterase"/>
    <property type="match status" value="1"/>
</dbReference>
<keyword evidence="3" id="KW-1185">Reference proteome</keyword>
<reference evidence="2 3" key="1">
    <citation type="submission" date="2016-04" db="EMBL/GenBank/DDBJ databases">
        <title>A degradative enzymes factory behind the ericoid mycorrhizal symbiosis.</title>
        <authorList>
            <consortium name="DOE Joint Genome Institute"/>
            <person name="Martino E."/>
            <person name="Morin E."/>
            <person name="Grelet G."/>
            <person name="Kuo A."/>
            <person name="Kohler A."/>
            <person name="Daghino S."/>
            <person name="Barry K."/>
            <person name="Choi C."/>
            <person name="Cichocki N."/>
            <person name="Clum A."/>
            <person name="Copeland A."/>
            <person name="Hainaut M."/>
            <person name="Haridas S."/>
            <person name="Labutti K."/>
            <person name="Lindquist E."/>
            <person name="Lipzen A."/>
            <person name="Khouja H.-R."/>
            <person name="Murat C."/>
            <person name="Ohm R."/>
            <person name="Olson A."/>
            <person name="Spatafora J."/>
            <person name="Veneault-Fourrey C."/>
            <person name="Henrissat B."/>
            <person name="Grigoriev I."/>
            <person name="Martin F."/>
            <person name="Perotto S."/>
        </authorList>
    </citation>
    <scope>NUCLEOTIDE SEQUENCE [LARGE SCALE GENOMIC DNA]</scope>
    <source>
        <strain evidence="2 3">E</strain>
    </source>
</reference>
<dbReference type="InParanoid" id="A0A2J6TSZ1"/>
<proteinExistence type="predicted"/>
<dbReference type="Gene3D" id="3.40.50.1820">
    <property type="entry name" value="alpha/beta hydrolase"/>
    <property type="match status" value="1"/>
</dbReference>
<dbReference type="GeneID" id="36590505"/>
<evidence type="ECO:0000313" key="2">
    <source>
        <dbReference type="EMBL" id="PMD66137.1"/>
    </source>
</evidence>
<keyword evidence="2" id="KW-0378">Hydrolase</keyword>
<feature type="domain" description="Carboxylesterase type B" evidence="1">
    <location>
        <begin position="8"/>
        <end position="442"/>
    </location>
</feature>
<evidence type="ECO:0000259" key="1">
    <source>
        <dbReference type="Pfam" id="PF00135"/>
    </source>
</evidence>
<dbReference type="AlphaFoldDB" id="A0A2J6TSZ1"/>
<dbReference type="InterPro" id="IPR050309">
    <property type="entry name" value="Type-B_Carboxylest/Lipase"/>
</dbReference>
<name>A0A2J6TSZ1_9HELO</name>
<sequence>MTKEHAHSELGTIIGLDHENTIQYRGLKYASLEHPFAEPIFFTNTGGSTVKATSYGPACPQNPEARDHEFTFIQHELPCEEPLFSSTECLSLNIVTPKDIQNPVPVFVFIHGGGFSIGANSWPQYDPTRLVELSIEKGGPLIGININYRLGALGFLSSQELLSAGIKSNNGLRDQRTALTWIRKYINGFGGDPYNITAVGVSTGSIFASIISSRPSLFSRESSPWEELHCCSSHFLLKLQNRFMPLRWTNSDFQQTLEERIKALKETTAEDLLAATANLPLLPVIDGELITVPATFSQWSFKEKLLSGTDWCKSIMIGDCEMDSSVLFYMLHGRLEGMEEAFTESIEHTLCDSATRQQLLEGYNIHNAYAGSMNDAADRVLHFANDIGFYAPLISIASGWPKKAYVFHFNEPNPWPGRYQGVATHILDAAFLFQNYNEFLDDAQQESARAFGEDFIDFVVGREPFPPYVAAEGGAMVYGPGEQKQKFVKSKKSEDYGRRSMIFKLAESSSLEKLSDAWDVFLRGE</sequence>
<dbReference type="InterPro" id="IPR002018">
    <property type="entry name" value="CarbesteraseB"/>
</dbReference>
<evidence type="ECO:0000313" key="3">
    <source>
        <dbReference type="Proteomes" id="UP000235371"/>
    </source>
</evidence>
<dbReference type="Proteomes" id="UP000235371">
    <property type="component" value="Unassembled WGS sequence"/>
</dbReference>
<dbReference type="GO" id="GO:0016787">
    <property type="term" value="F:hydrolase activity"/>
    <property type="evidence" value="ECO:0007669"/>
    <property type="project" value="UniProtKB-KW"/>
</dbReference>
<dbReference type="OrthoDB" id="3200163at2759"/>
<dbReference type="SUPFAM" id="SSF53474">
    <property type="entry name" value="alpha/beta-Hydrolases"/>
    <property type="match status" value="1"/>
</dbReference>
<accession>A0A2J6TSZ1</accession>